<dbReference type="EMBL" id="LGKP01000021">
    <property type="protein sequence ID" value="KPL86730.1"/>
    <property type="molecule type" value="Genomic_DNA"/>
</dbReference>
<gene>
    <name evidence="1" type="ORF">SE18_12220</name>
</gene>
<sequence length="185" mass="20556">MTNAAYTRLKPQIITGRRILLTAFVTPNDDYFEPPDGWIDPIEVALYGNSFGCNLATPNGNKRYIDSYNRDEVLWTTNSLMQNCQLRPDWGYSNNSTLDLNRLSRFVSRFTKACVAIYRHNHPPVTVGMAIIPAQGLQLLDPQTNSPFGPLVTQARVVAQTALEAGADERLLQTIRDGLLSLAGS</sequence>
<keyword evidence="2" id="KW-1185">Reference proteome</keyword>
<protein>
    <submittedName>
        <fullName evidence="1">Uncharacterized protein</fullName>
    </submittedName>
</protein>
<organism evidence="1 2">
    <name type="scientific">Herpetosiphon geysericola</name>
    <dbReference type="NCBI Taxonomy" id="70996"/>
    <lineage>
        <taxon>Bacteria</taxon>
        <taxon>Bacillati</taxon>
        <taxon>Chloroflexota</taxon>
        <taxon>Chloroflexia</taxon>
        <taxon>Herpetosiphonales</taxon>
        <taxon>Herpetosiphonaceae</taxon>
        <taxon>Herpetosiphon</taxon>
    </lineage>
</organism>
<evidence type="ECO:0000313" key="2">
    <source>
        <dbReference type="Proteomes" id="UP000050277"/>
    </source>
</evidence>
<dbReference type="Proteomes" id="UP000050277">
    <property type="component" value="Unassembled WGS sequence"/>
</dbReference>
<reference evidence="1 2" key="1">
    <citation type="submission" date="2015-07" db="EMBL/GenBank/DDBJ databases">
        <title>Whole genome sequence of Herpetosiphon geysericola DSM 7119.</title>
        <authorList>
            <person name="Hemp J."/>
            <person name="Ward L.M."/>
            <person name="Pace L.A."/>
            <person name="Fischer W.W."/>
        </authorList>
    </citation>
    <scope>NUCLEOTIDE SEQUENCE [LARGE SCALE GENOMIC DNA]</scope>
    <source>
        <strain evidence="1 2">DSM 7119</strain>
    </source>
</reference>
<proteinExistence type="predicted"/>
<dbReference type="OrthoDB" id="9820287at2"/>
<accession>A0A0N8GRK2</accession>
<dbReference type="RefSeq" id="WP_054534737.1">
    <property type="nucleotide sequence ID" value="NZ_LGKP01000021.1"/>
</dbReference>
<name>A0A0N8GRK2_9CHLR</name>
<evidence type="ECO:0000313" key="1">
    <source>
        <dbReference type="EMBL" id="KPL86730.1"/>
    </source>
</evidence>
<dbReference type="AlphaFoldDB" id="A0A0N8GRK2"/>
<comment type="caution">
    <text evidence="1">The sequence shown here is derived from an EMBL/GenBank/DDBJ whole genome shotgun (WGS) entry which is preliminary data.</text>
</comment>